<dbReference type="OrthoDB" id="2139957at2759"/>
<evidence type="ECO:0000313" key="6">
    <source>
        <dbReference type="EMBL" id="ORY79737.1"/>
    </source>
</evidence>
<keyword evidence="7" id="KW-1185">Reference proteome</keyword>
<protein>
    <submittedName>
        <fullName evidence="6">Glycosyl hydrolase</fullName>
    </submittedName>
</protein>
<dbReference type="GO" id="GO:0005975">
    <property type="term" value="P:carbohydrate metabolic process"/>
    <property type="evidence" value="ECO:0007669"/>
    <property type="project" value="InterPro"/>
</dbReference>
<keyword evidence="2 6" id="KW-0378">Hydrolase</keyword>
<dbReference type="PANTHER" id="PTHR42812:SF17">
    <property type="entry name" value="BETA-XYLOSIDASE C-TERMINAL CONCANAVALIN A-LIKE DOMAIN-CONTAINING PROTEIN-RELATED"/>
    <property type="match status" value="1"/>
</dbReference>
<dbReference type="Gene3D" id="2.115.10.20">
    <property type="entry name" value="Glycosyl hydrolase domain, family 43"/>
    <property type="match status" value="1"/>
</dbReference>
<dbReference type="GO" id="GO:0004553">
    <property type="term" value="F:hydrolase activity, hydrolyzing O-glycosyl compounds"/>
    <property type="evidence" value="ECO:0007669"/>
    <property type="project" value="InterPro"/>
</dbReference>
<dbReference type="Proteomes" id="UP000193467">
    <property type="component" value="Unassembled WGS sequence"/>
</dbReference>
<comment type="similarity">
    <text evidence="1">Belongs to the glycosyl hydrolase 43 family.</text>
</comment>
<gene>
    <name evidence="6" type="ORF">BCR35DRAFT_352645</name>
</gene>
<feature type="region of interest" description="Disordered" evidence="4">
    <location>
        <begin position="212"/>
        <end position="256"/>
    </location>
</feature>
<name>A0A1Y2F7W4_9BASI</name>
<feature type="compositionally biased region" description="Polar residues" evidence="4">
    <location>
        <begin position="213"/>
        <end position="225"/>
    </location>
</feature>
<dbReference type="InterPro" id="IPR051795">
    <property type="entry name" value="Glycosyl_Hydrlase_43"/>
</dbReference>
<dbReference type="Gene3D" id="2.60.120.200">
    <property type="match status" value="1"/>
</dbReference>
<dbReference type="Pfam" id="PF17851">
    <property type="entry name" value="GH43_C2"/>
    <property type="match status" value="1"/>
</dbReference>
<dbReference type="Pfam" id="PF04616">
    <property type="entry name" value="Glyco_hydro_43"/>
    <property type="match status" value="1"/>
</dbReference>
<evidence type="ECO:0000259" key="5">
    <source>
        <dbReference type="Pfam" id="PF17851"/>
    </source>
</evidence>
<accession>A0A1Y2F7W4</accession>
<dbReference type="CDD" id="cd18833">
    <property type="entry name" value="GH43_PcXyl-like"/>
    <property type="match status" value="1"/>
</dbReference>
<evidence type="ECO:0000256" key="2">
    <source>
        <dbReference type="ARBA" id="ARBA00022801"/>
    </source>
</evidence>
<dbReference type="InterPro" id="IPR023296">
    <property type="entry name" value="Glyco_hydro_beta-prop_sf"/>
</dbReference>
<organism evidence="6 7">
    <name type="scientific">Leucosporidium creatinivorum</name>
    <dbReference type="NCBI Taxonomy" id="106004"/>
    <lineage>
        <taxon>Eukaryota</taxon>
        <taxon>Fungi</taxon>
        <taxon>Dikarya</taxon>
        <taxon>Basidiomycota</taxon>
        <taxon>Pucciniomycotina</taxon>
        <taxon>Microbotryomycetes</taxon>
        <taxon>Leucosporidiales</taxon>
        <taxon>Leucosporidium</taxon>
    </lineage>
</organism>
<feature type="compositionally biased region" description="Low complexity" evidence="4">
    <location>
        <begin position="242"/>
        <end position="256"/>
    </location>
</feature>
<feature type="domain" description="Beta-xylosidase C-terminal Concanavalin A-like" evidence="5">
    <location>
        <begin position="444"/>
        <end position="611"/>
    </location>
</feature>
<dbReference type="SUPFAM" id="SSF49899">
    <property type="entry name" value="Concanavalin A-like lectins/glucanases"/>
    <property type="match status" value="1"/>
</dbReference>
<reference evidence="6 7" key="1">
    <citation type="submission" date="2016-07" db="EMBL/GenBank/DDBJ databases">
        <title>Pervasive Adenine N6-methylation of Active Genes in Fungi.</title>
        <authorList>
            <consortium name="DOE Joint Genome Institute"/>
            <person name="Mondo S.J."/>
            <person name="Dannebaum R.O."/>
            <person name="Kuo R.C."/>
            <person name="Labutti K."/>
            <person name="Haridas S."/>
            <person name="Kuo A."/>
            <person name="Salamov A."/>
            <person name="Ahrendt S.R."/>
            <person name="Lipzen A."/>
            <person name="Sullivan W."/>
            <person name="Andreopoulos W.B."/>
            <person name="Clum A."/>
            <person name="Lindquist E."/>
            <person name="Daum C."/>
            <person name="Ramamoorthy G.K."/>
            <person name="Gryganskyi A."/>
            <person name="Culley D."/>
            <person name="Magnuson J.K."/>
            <person name="James T.Y."/>
            <person name="O'Malley M.A."/>
            <person name="Stajich J.E."/>
            <person name="Spatafora J.W."/>
            <person name="Visel A."/>
            <person name="Grigoriev I.V."/>
        </authorList>
    </citation>
    <scope>NUCLEOTIDE SEQUENCE [LARGE SCALE GENOMIC DNA]</scope>
    <source>
        <strain evidence="6 7">62-1032</strain>
    </source>
</reference>
<evidence type="ECO:0000256" key="4">
    <source>
        <dbReference type="SAM" id="MobiDB-lite"/>
    </source>
</evidence>
<dbReference type="InterPro" id="IPR013320">
    <property type="entry name" value="ConA-like_dom_sf"/>
</dbReference>
<dbReference type="InParanoid" id="A0A1Y2F7W4"/>
<dbReference type="InterPro" id="IPR041542">
    <property type="entry name" value="GH43_C2"/>
</dbReference>
<dbReference type="SUPFAM" id="SSF75005">
    <property type="entry name" value="Arabinanase/levansucrase/invertase"/>
    <property type="match status" value="1"/>
</dbReference>
<proteinExistence type="inferred from homology"/>
<sequence>MSTYRNPIIPGFSPDPTCIQVKGIYYLLTSSFLSFPGIPIYTSTDLTHWTHVNNVVQRREQLPRLNETGVRFPIGGGLWAPSLRYRETEDMWYVTVTLVFPQTEYGAKERWENLLFKTRDPLGDWGLPIKFSFPGYDTSLSWDGEGRAWVQGAHYWRVRPEILSLPLDLSTGKALGEPIKIWSGLGGKAPEAPHVWEKDGWWWVIIAEGGTESGHSSTMARSRSPTSPPSDWEVHPSNPVLTSHPSSTPSPDPTHFTTIGHADLFQSPDGRWWAVALATRDGRDERAPMGRETVLVPVEWEEGGWPTFGKVEGEMKVELPASEGAEVETREGVIGVPILEERGKEDLLALCAASHAAAEGSRSNSAQLSWPLHLLFLRLPNLVDYTLSTSSTTNRPHLLLNPSPTSLAHHPLAPFTDGDLQLPSSRANSNLTSSSAGSIPEEYWGTSTFLSRRQTDLEGVMTASFALPLGGGEEEGLRVEAGLAVFLDETHHFLFGLSNNSSAESSEAGAASQQKAEGPAVFFRSTAEGAQDVSAPLPPTSAASSPSSQVEILVNLRIEWKMTSYTFSYRPSSPTAAEDGGWIQLGTGDSKDVSGGFTGVLLGVYASREEGGGQRVGETGRVKVMEWEYESRRRW</sequence>
<dbReference type="InterPro" id="IPR006710">
    <property type="entry name" value="Glyco_hydro_43"/>
</dbReference>
<evidence type="ECO:0000256" key="3">
    <source>
        <dbReference type="ARBA" id="ARBA00023295"/>
    </source>
</evidence>
<keyword evidence="3" id="KW-0326">Glycosidase</keyword>
<dbReference type="STRING" id="106004.A0A1Y2F7W4"/>
<evidence type="ECO:0000256" key="1">
    <source>
        <dbReference type="ARBA" id="ARBA00009865"/>
    </source>
</evidence>
<dbReference type="AlphaFoldDB" id="A0A1Y2F7W4"/>
<dbReference type="EMBL" id="MCGR01000026">
    <property type="protein sequence ID" value="ORY79737.1"/>
    <property type="molecule type" value="Genomic_DNA"/>
</dbReference>
<comment type="caution">
    <text evidence="6">The sequence shown here is derived from an EMBL/GenBank/DDBJ whole genome shotgun (WGS) entry which is preliminary data.</text>
</comment>
<evidence type="ECO:0000313" key="7">
    <source>
        <dbReference type="Proteomes" id="UP000193467"/>
    </source>
</evidence>
<dbReference type="PANTHER" id="PTHR42812">
    <property type="entry name" value="BETA-XYLOSIDASE"/>
    <property type="match status" value="1"/>
</dbReference>